<dbReference type="EMBL" id="LPWF01000035">
    <property type="protein sequence ID" value="ODR94831.1"/>
    <property type="molecule type" value="Genomic_DNA"/>
</dbReference>
<dbReference type="InterPro" id="IPR021737">
    <property type="entry name" value="Phage_phiKZ_Orf197"/>
</dbReference>
<protein>
    <recommendedName>
        <fullName evidence="4">DUF3307 domain-containing protein</fullName>
    </recommendedName>
</protein>
<reference evidence="2 3" key="1">
    <citation type="journal article" date="2016" name="Environ. Microbiol.">
        <title>New Methyloceanibacter diversity from North Sea sediments includes methanotroph containing solely the soluble methane monooxygenase.</title>
        <authorList>
            <person name="Vekeman B."/>
            <person name="Kerckhof F.M."/>
            <person name="Cremers G."/>
            <person name="de Vos P."/>
            <person name="Vandamme P."/>
            <person name="Boon N."/>
            <person name="Op den Camp H.J."/>
            <person name="Heylen K."/>
        </authorList>
    </citation>
    <scope>NUCLEOTIDE SEQUENCE [LARGE SCALE GENOMIC DNA]</scope>
    <source>
        <strain evidence="2 3">R-67175</strain>
    </source>
</reference>
<evidence type="ECO:0008006" key="4">
    <source>
        <dbReference type="Google" id="ProtNLM"/>
    </source>
</evidence>
<evidence type="ECO:0000256" key="1">
    <source>
        <dbReference type="SAM" id="Phobius"/>
    </source>
</evidence>
<comment type="caution">
    <text evidence="2">The sequence shown here is derived from an EMBL/GenBank/DDBJ whole genome shotgun (WGS) entry which is preliminary data.</text>
</comment>
<dbReference type="STRING" id="1774969.AUC69_03230"/>
<accession>A0A1E3VNF2</accession>
<dbReference type="OrthoDB" id="558011at2"/>
<keyword evidence="1" id="KW-0472">Membrane</keyword>
<evidence type="ECO:0000313" key="2">
    <source>
        <dbReference type="EMBL" id="ODR94831.1"/>
    </source>
</evidence>
<keyword evidence="1" id="KW-0812">Transmembrane</keyword>
<feature type="transmembrane region" description="Helical" evidence="1">
    <location>
        <begin position="102"/>
        <end position="130"/>
    </location>
</feature>
<dbReference type="Pfam" id="PF11750">
    <property type="entry name" value="DUF3307"/>
    <property type="match status" value="1"/>
</dbReference>
<dbReference type="Proteomes" id="UP000094472">
    <property type="component" value="Unassembled WGS sequence"/>
</dbReference>
<proteinExistence type="predicted"/>
<keyword evidence="1" id="KW-1133">Transmembrane helix</keyword>
<feature type="transmembrane region" description="Helical" evidence="1">
    <location>
        <begin position="56"/>
        <end position="81"/>
    </location>
</feature>
<sequence length="131" mass="14451">MPEIAILILAAVAVLMLKHMAADFFLQTPYQYCNKRTYGHPGGLLHSLIHIALTPLVYLVLAPVSPLLALGIAAGEFAVHYHVDWAKEQITRRNGFTPQTRGFWHLLGIDQLLHGLTYLAIVAVLIWAAAS</sequence>
<keyword evidence="3" id="KW-1185">Reference proteome</keyword>
<organism evidence="2 3">
    <name type="scientific">Methyloceanibacter superfactus</name>
    <dbReference type="NCBI Taxonomy" id="1774969"/>
    <lineage>
        <taxon>Bacteria</taxon>
        <taxon>Pseudomonadati</taxon>
        <taxon>Pseudomonadota</taxon>
        <taxon>Alphaproteobacteria</taxon>
        <taxon>Hyphomicrobiales</taxon>
        <taxon>Hyphomicrobiaceae</taxon>
        <taxon>Methyloceanibacter</taxon>
    </lineage>
</organism>
<evidence type="ECO:0000313" key="3">
    <source>
        <dbReference type="Proteomes" id="UP000094472"/>
    </source>
</evidence>
<gene>
    <name evidence="2" type="ORF">AUC69_03230</name>
</gene>
<dbReference type="AlphaFoldDB" id="A0A1E3VNF2"/>
<name>A0A1E3VNF2_9HYPH</name>
<dbReference type="RefSeq" id="WP_069442773.1">
    <property type="nucleotide sequence ID" value="NZ_LPWF01000035.1"/>
</dbReference>